<dbReference type="InterPro" id="IPR000192">
    <property type="entry name" value="Aminotrans_V_dom"/>
</dbReference>
<dbReference type="PROSITE" id="PS00595">
    <property type="entry name" value="AA_TRANSFER_CLASS_5"/>
    <property type="match status" value="1"/>
</dbReference>
<evidence type="ECO:0000256" key="2">
    <source>
        <dbReference type="ARBA" id="ARBA00022898"/>
    </source>
</evidence>
<dbReference type="InterPro" id="IPR015422">
    <property type="entry name" value="PyrdxlP-dep_Trfase_small"/>
</dbReference>
<dbReference type="InterPro" id="IPR015424">
    <property type="entry name" value="PyrdxlP-dep_Trfase"/>
</dbReference>
<dbReference type="InterPro" id="IPR020578">
    <property type="entry name" value="Aminotrans_V_PyrdxlP_BS"/>
</dbReference>
<proteinExistence type="inferred from homology"/>
<keyword evidence="2" id="KW-0663">Pyridoxal phosphate</keyword>
<dbReference type="Pfam" id="PF00266">
    <property type="entry name" value="Aminotran_5"/>
    <property type="match status" value="1"/>
</dbReference>
<evidence type="ECO:0000256" key="3">
    <source>
        <dbReference type="RuleBase" id="RU004075"/>
    </source>
</evidence>
<comment type="cofactor">
    <cofactor evidence="1 4">
        <name>pyridoxal 5'-phosphate</name>
        <dbReference type="ChEBI" id="CHEBI:597326"/>
    </cofactor>
</comment>
<organism evidence="6">
    <name type="scientific">Chryseobacterium indologenes</name>
    <name type="common">Flavobacterium indologenes</name>
    <dbReference type="NCBI Taxonomy" id="253"/>
    <lineage>
        <taxon>Bacteria</taxon>
        <taxon>Pseudomonadati</taxon>
        <taxon>Bacteroidota</taxon>
        <taxon>Flavobacteriia</taxon>
        <taxon>Flavobacteriales</taxon>
        <taxon>Weeksellaceae</taxon>
        <taxon>Chryseobacterium group</taxon>
        <taxon>Chryseobacterium</taxon>
    </lineage>
</organism>
<dbReference type="EMBL" id="CP035532">
    <property type="protein sequence ID" value="QBA23858.1"/>
    <property type="molecule type" value="Genomic_DNA"/>
</dbReference>
<dbReference type="SUPFAM" id="SSF53383">
    <property type="entry name" value="PLP-dependent transferases"/>
    <property type="match status" value="1"/>
</dbReference>
<dbReference type="Gene3D" id="3.90.1150.10">
    <property type="entry name" value="Aspartate Aminotransferase, domain 1"/>
    <property type="match status" value="1"/>
</dbReference>
<keyword evidence="6" id="KW-0808">Transferase</keyword>
<gene>
    <name evidence="6" type="ORF">EU348_11185</name>
</gene>
<dbReference type="PANTHER" id="PTHR43586:SF24">
    <property type="entry name" value="BLR4730 PROTEIN"/>
    <property type="match status" value="1"/>
</dbReference>
<evidence type="ECO:0000256" key="4">
    <source>
        <dbReference type="RuleBase" id="RU004504"/>
    </source>
</evidence>
<evidence type="ECO:0000256" key="1">
    <source>
        <dbReference type="ARBA" id="ARBA00001933"/>
    </source>
</evidence>
<dbReference type="InterPro" id="IPR015421">
    <property type="entry name" value="PyrdxlP-dep_Trfase_major"/>
</dbReference>
<feature type="domain" description="Aminotransferase class V" evidence="5">
    <location>
        <begin position="20"/>
        <end position="385"/>
    </location>
</feature>
<dbReference type="GO" id="GO:0008483">
    <property type="term" value="F:transaminase activity"/>
    <property type="evidence" value="ECO:0007669"/>
    <property type="project" value="UniProtKB-KW"/>
</dbReference>
<evidence type="ECO:0000259" key="5">
    <source>
        <dbReference type="Pfam" id="PF00266"/>
    </source>
</evidence>
<accession>A0A411DU63</accession>
<sequence>MDKMNLEVIRQDTPGCSDKIFLNSAGASLMPKSVVDTTIKFLYEEQEFGGYTAATKNTGLINQFYDETAKLINAKPSNIAFVSSSTDGYAKALSSIDFKEGDCIITTNDDYISNQIAFISLQKRYRIEIIRVANLPDHELDLEDFERLIKKHNPKLIAVTHIPTNSGLIQNVEGVGKLCKQYDVLYLVDACQSVGQIVVDVEKIHCDFLTATGRKFMRGPRGTGFLYVSDKVLNQKMYPLFLDSFGAQWTSFDDFQLNDTAKRFELFERPYAALAGFAEALRYANAIGMDQIESYNRKLADTLRINLQNYGFRVLDQGNRLSSIVTFCQEDGKVEKIHKALSDNNVFFKENRRQDALIDFTSKNVDHAIRLSPHYFNTMEEIERVSQLLKNSNH</sequence>
<keyword evidence="6" id="KW-0032">Aminotransferase</keyword>
<name>A0A411DU63_CHRID</name>
<comment type="similarity">
    <text evidence="3">Belongs to the class-V pyridoxal-phosphate-dependent aminotransferase family.</text>
</comment>
<reference evidence="6" key="1">
    <citation type="submission" date="2019-01" db="EMBL/GenBank/DDBJ databases">
        <title>Whole Genome Sequencing for Putative Detection of Antimicrobial Resistance and Potential Virulence Factors in Chryseobacterium indologenes isolated from Nile Tilapia in Tanzania.</title>
        <authorList>
            <person name="Mwega E."/>
            <person name="Mutoloki S."/>
            <person name="Mugimba K."/>
            <person name="Colquhoun D."/>
            <person name="Mdegela R."/>
            <person name="Evensen O."/>
            <person name="Wasteson Y."/>
        </authorList>
    </citation>
    <scope>NUCLEOTIDE SEQUENCE [LARGE SCALE GENOMIC DNA]</scope>
    <source>
        <strain evidence="6">StR 01</strain>
    </source>
</reference>
<protein>
    <submittedName>
        <fullName evidence="6">Aminotransferase class V-fold PLP-dependent enzyme</fullName>
    </submittedName>
</protein>
<dbReference type="AlphaFoldDB" id="A0A411DU63"/>
<dbReference type="PANTHER" id="PTHR43586">
    <property type="entry name" value="CYSTEINE DESULFURASE"/>
    <property type="match status" value="1"/>
</dbReference>
<dbReference type="Gene3D" id="3.40.640.10">
    <property type="entry name" value="Type I PLP-dependent aspartate aminotransferase-like (Major domain)"/>
    <property type="match status" value="1"/>
</dbReference>
<evidence type="ECO:0000313" key="6">
    <source>
        <dbReference type="EMBL" id="QBA23858.1"/>
    </source>
</evidence>